<proteinExistence type="predicted"/>
<sequence length="305" mass="35923">MVESQEDSIGPSPVLKQDEKRSWDLLDRFYLSKHGEWVYHIRSVEHQGARALSDHVPIKMEVMLKEAEASTRPRRSYFKMEYKMLMKPEVLARAKGVWIDHPRWAKDKRKRWTLALGRIRKLLMDIRDEERRREEANGGTEERLEAARKRVQHDHSKEAKQLFEEAVTAQRRREHEEAERCRRRCICIIAEEGQFERLKAVIKEFENASGTCLNLQKSIVMQLKPRDQPDWMGNTGYEIAGPGRSFKYLGVATSSPVDEKTITEEIVQKLMRKLKHWPAKTIDSYPDRQKQSYLGLSWQPHRSTN</sequence>
<organism evidence="2 3">
    <name type="scientific">Riccia sorocarpa</name>
    <dbReference type="NCBI Taxonomy" id="122646"/>
    <lineage>
        <taxon>Eukaryota</taxon>
        <taxon>Viridiplantae</taxon>
        <taxon>Streptophyta</taxon>
        <taxon>Embryophyta</taxon>
        <taxon>Marchantiophyta</taxon>
        <taxon>Marchantiopsida</taxon>
        <taxon>Marchantiidae</taxon>
        <taxon>Marchantiales</taxon>
        <taxon>Ricciaceae</taxon>
        <taxon>Riccia</taxon>
    </lineage>
</organism>
<evidence type="ECO:0000313" key="2">
    <source>
        <dbReference type="EMBL" id="KAL3699083.1"/>
    </source>
</evidence>
<comment type="caution">
    <text evidence="2">The sequence shown here is derived from an EMBL/GenBank/DDBJ whole genome shotgun (WGS) entry which is preliminary data.</text>
</comment>
<keyword evidence="1" id="KW-0175">Coiled coil</keyword>
<evidence type="ECO:0000313" key="3">
    <source>
        <dbReference type="Proteomes" id="UP001633002"/>
    </source>
</evidence>
<accession>A0ABD3I694</accession>
<gene>
    <name evidence="2" type="ORF">R1sor_017105</name>
</gene>
<protein>
    <recommendedName>
        <fullName evidence="4">Reverse transcriptase</fullName>
    </recommendedName>
</protein>
<feature type="coiled-coil region" evidence="1">
    <location>
        <begin position="159"/>
        <end position="208"/>
    </location>
</feature>
<name>A0ABD3I694_9MARC</name>
<dbReference type="Proteomes" id="UP001633002">
    <property type="component" value="Unassembled WGS sequence"/>
</dbReference>
<evidence type="ECO:0008006" key="4">
    <source>
        <dbReference type="Google" id="ProtNLM"/>
    </source>
</evidence>
<dbReference type="EMBL" id="JBJQOH010000001">
    <property type="protein sequence ID" value="KAL3699083.1"/>
    <property type="molecule type" value="Genomic_DNA"/>
</dbReference>
<keyword evidence="3" id="KW-1185">Reference proteome</keyword>
<reference evidence="2 3" key="1">
    <citation type="submission" date="2024-09" db="EMBL/GenBank/DDBJ databases">
        <title>Chromosome-scale assembly of Riccia sorocarpa.</title>
        <authorList>
            <person name="Paukszto L."/>
        </authorList>
    </citation>
    <scope>NUCLEOTIDE SEQUENCE [LARGE SCALE GENOMIC DNA]</scope>
    <source>
        <strain evidence="2">LP-2024</strain>
        <tissue evidence="2">Aerial parts of the thallus</tissue>
    </source>
</reference>
<dbReference type="AlphaFoldDB" id="A0ABD3I694"/>
<evidence type="ECO:0000256" key="1">
    <source>
        <dbReference type="SAM" id="Coils"/>
    </source>
</evidence>